<feature type="compositionally biased region" description="Basic and acidic residues" evidence="7">
    <location>
        <begin position="265"/>
        <end position="274"/>
    </location>
</feature>
<accession>A0A9W8IN33</accession>
<gene>
    <name evidence="8" type="ORF">GGH94_000190</name>
</gene>
<dbReference type="SUPFAM" id="SSF51219">
    <property type="entry name" value="TRAP-like"/>
    <property type="match status" value="1"/>
</dbReference>
<evidence type="ECO:0000256" key="6">
    <source>
        <dbReference type="RuleBase" id="RU363045"/>
    </source>
</evidence>
<dbReference type="AlphaFoldDB" id="A0A9W8IN33"/>
<dbReference type="PANTHER" id="PTHR36959:SF2">
    <property type="entry name" value="ALTERED INHERITANCE OF MITOCHONDRIA PROTEIN 24, MITOCHONDRIAL"/>
    <property type="match status" value="1"/>
</dbReference>
<dbReference type="InterPro" id="IPR036983">
    <property type="entry name" value="AIM24_sf"/>
</dbReference>
<dbReference type="InterPro" id="IPR016031">
    <property type="entry name" value="Trp_RNA-bd_attenuator-like_dom"/>
</dbReference>
<feature type="compositionally biased region" description="Polar residues" evidence="7">
    <location>
        <begin position="280"/>
        <end position="311"/>
    </location>
</feature>
<dbReference type="PANTHER" id="PTHR36959">
    <property type="entry name" value="ALTERED INHERITANCE OF MITOCHONDRIA PROTEIN 24, MITOCHONDRIAL"/>
    <property type="match status" value="1"/>
</dbReference>
<proteinExistence type="inferred from homology"/>
<evidence type="ECO:0000256" key="4">
    <source>
        <dbReference type="ARBA" id="ARBA00022946"/>
    </source>
</evidence>
<evidence type="ECO:0000256" key="1">
    <source>
        <dbReference type="ARBA" id="ARBA00004173"/>
    </source>
</evidence>
<keyword evidence="5 6" id="KW-0496">Mitochondrion</keyword>
<keyword evidence="9" id="KW-1185">Reference proteome</keyword>
<dbReference type="Proteomes" id="UP001140074">
    <property type="component" value="Unassembled WGS sequence"/>
</dbReference>
<name>A0A9W8IN33_9FUNG</name>
<dbReference type="GO" id="GO:0005743">
    <property type="term" value="C:mitochondrial inner membrane"/>
    <property type="evidence" value="ECO:0007669"/>
    <property type="project" value="TreeGrafter"/>
</dbReference>
<evidence type="ECO:0000313" key="9">
    <source>
        <dbReference type="Proteomes" id="UP001140074"/>
    </source>
</evidence>
<comment type="caution">
    <text evidence="8">The sequence shown here is derived from an EMBL/GenBank/DDBJ whole genome shotgun (WGS) entry which is preliminary data.</text>
</comment>
<comment type="subcellular location">
    <subcellularLocation>
        <location evidence="1 6">Mitochondrion</location>
    </subcellularLocation>
</comment>
<protein>
    <recommendedName>
        <fullName evidence="3 6">Altered inheritance of mitochondria protein 24, mitochondrial</fullName>
    </recommendedName>
</protein>
<sequence>MSLKATSSRNRLLSLALASRLATGRRGISVFHAQRNKENDPTNSSTDAVSGLNTVSRNLSSLFQGTPTPAPVDPRFEIIDSNHGSLVLARLPPYSQLFAQVGQTLGQSPRAHSRATTRGAAAVAALRPLLGRHAFIQEISTDTHPAEVLLAPKHAGDVVVLGMDGRLDYFVRRGRLLAQTKFLTVSTWQGIGAAFNALAFDKVSGRGSAVINTFGGLHRLVLEEGEEYLVDPRYVVAWSSTLGVAPQSGRPKPLSPRAAAAPEPTTKHHADGAHRATPFIASSPTLDNRISQPARSPADSTQKATAATSSDPAAKEKKQSVAAKLYTHGLVPLWRVLKNGGHTIVYASANALRVSAWAAAKTTRTLAGVPDLYRATGPGDIYVSTRLTPKPWTRLSSTIAARSSSSAN</sequence>
<evidence type="ECO:0000313" key="8">
    <source>
        <dbReference type="EMBL" id="KAJ2868350.1"/>
    </source>
</evidence>
<reference evidence="8" key="1">
    <citation type="submission" date="2022-07" db="EMBL/GenBank/DDBJ databases">
        <title>Phylogenomic reconstructions and comparative analyses of Kickxellomycotina fungi.</title>
        <authorList>
            <person name="Reynolds N.K."/>
            <person name="Stajich J.E."/>
            <person name="Barry K."/>
            <person name="Grigoriev I.V."/>
            <person name="Crous P."/>
            <person name="Smith M.E."/>
        </authorList>
    </citation>
    <scope>NUCLEOTIDE SEQUENCE</scope>
    <source>
        <strain evidence="8">RSA 476</strain>
    </source>
</reference>
<dbReference type="EMBL" id="JANBUY010000004">
    <property type="protein sequence ID" value="KAJ2868350.1"/>
    <property type="molecule type" value="Genomic_DNA"/>
</dbReference>
<organism evidence="8 9">
    <name type="scientific">Coemansia aciculifera</name>
    <dbReference type="NCBI Taxonomy" id="417176"/>
    <lineage>
        <taxon>Eukaryota</taxon>
        <taxon>Fungi</taxon>
        <taxon>Fungi incertae sedis</taxon>
        <taxon>Zoopagomycota</taxon>
        <taxon>Kickxellomycotina</taxon>
        <taxon>Kickxellomycetes</taxon>
        <taxon>Kickxellales</taxon>
        <taxon>Kickxellaceae</taxon>
        <taxon>Coemansia</taxon>
    </lineage>
</organism>
<dbReference type="Gene3D" id="3.60.160.10">
    <property type="entry name" value="Mitochondrial biogenesis AIM24"/>
    <property type="match status" value="1"/>
</dbReference>
<evidence type="ECO:0000256" key="3">
    <source>
        <dbReference type="ARBA" id="ARBA00013287"/>
    </source>
</evidence>
<feature type="region of interest" description="Disordered" evidence="7">
    <location>
        <begin position="244"/>
        <end position="316"/>
    </location>
</feature>
<evidence type="ECO:0000256" key="7">
    <source>
        <dbReference type="SAM" id="MobiDB-lite"/>
    </source>
</evidence>
<evidence type="ECO:0000256" key="5">
    <source>
        <dbReference type="ARBA" id="ARBA00023128"/>
    </source>
</evidence>
<dbReference type="InterPro" id="IPR002838">
    <property type="entry name" value="AIM24"/>
</dbReference>
<dbReference type="Pfam" id="PF01987">
    <property type="entry name" value="AIM24"/>
    <property type="match status" value="1"/>
</dbReference>
<dbReference type="GO" id="GO:0007007">
    <property type="term" value="P:inner mitochondrial membrane organization"/>
    <property type="evidence" value="ECO:0007669"/>
    <property type="project" value="TreeGrafter"/>
</dbReference>
<keyword evidence="4" id="KW-0809">Transit peptide</keyword>
<comment type="similarity">
    <text evidence="2 6">Belongs to the AIM24 family.</text>
</comment>
<evidence type="ECO:0000256" key="2">
    <source>
        <dbReference type="ARBA" id="ARBA00009322"/>
    </source>
</evidence>